<sequence length="421" mass="47678" precursor="true">MWRMKNLTAILAVAGLLMFQAGSSWSSEPPADELPVIRQLDDYLRSDANALVELTSQDFATTPLTRQQCVAAERSLWSAYRNQIRPERTKEHAANVVQVDGISMKYRKRRYGEPPAGGYSLVISMHGGGGTTARVNDQQWQNQIGLYTLEQGIYVAPRASTDAWNMWHLPHIDPLFTRLIENMVLLENVNPDRVYLTGYSAGGDGVYQLAPRMADQFAAAAMMAGHPNETNPLGLRNLPFTLHMGERDAAYQRNEHAARWKRELATLRENDPEGYRHWVEIHAEKGHWMDRQDVSGMKWMMQFTRNVLPQRVVWLQDDVLHRRFYWLAVPDGTAKQGSKIIASRNGNTFTIEASDVDRFALLLRDDFVDLNSPTEVIYEGRTIFSGPAKRTIASLWSSIVDRGDPAATFSCRVPIALTDEE</sequence>
<dbReference type="Proteomes" id="UP000319557">
    <property type="component" value="Chromosome"/>
</dbReference>
<evidence type="ECO:0000313" key="4">
    <source>
        <dbReference type="EMBL" id="QDS86318.1"/>
    </source>
</evidence>
<feature type="signal peptide" evidence="3">
    <location>
        <begin position="1"/>
        <end position="26"/>
    </location>
</feature>
<dbReference type="GO" id="GO:0016787">
    <property type="term" value="F:hydrolase activity"/>
    <property type="evidence" value="ECO:0007669"/>
    <property type="project" value="UniProtKB-KW"/>
</dbReference>
<evidence type="ECO:0000256" key="3">
    <source>
        <dbReference type="SAM" id="SignalP"/>
    </source>
</evidence>
<organism evidence="4 5">
    <name type="scientific">Rosistilla ulvae</name>
    <dbReference type="NCBI Taxonomy" id="1930277"/>
    <lineage>
        <taxon>Bacteria</taxon>
        <taxon>Pseudomonadati</taxon>
        <taxon>Planctomycetota</taxon>
        <taxon>Planctomycetia</taxon>
        <taxon>Pirellulales</taxon>
        <taxon>Pirellulaceae</taxon>
        <taxon>Rosistilla</taxon>
    </lineage>
</organism>
<dbReference type="Gene3D" id="3.40.50.1820">
    <property type="entry name" value="alpha/beta hydrolase"/>
    <property type="match status" value="1"/>
</dbReference>
<accession>A0A517LUM6</accession>
<keyword evidence="1 3" id="KW-0732">Signal</keyword>
<dbReference type="AlphaFoldDB" id="A0A517LUM6"/>
<keyword evidence="5" id="KW-1185">Reference proteome</keyword>
<dbReference type="InterPro" id="IPR050955">
    <property type="entry name" value="Plant_Biomass_Hydrol_Est"/>
</dbReference>
<dbReference type="PANTHER" id="PTHR43037">
    <property type="entry name" value="UNNAMED PRODUCT-RELATED"/>
    <property type="match status" value="1"/>
</dbReference>
<dbReference type="KEGG" id="ruv:EC9_04790"/>
<feature type="chain" id="PRO_5021728349" evidence="3">
    <location>
        <begin position="27"/>
        <end position="421"/>
    </location>
</feature>
<dbReference type="EMBL" id="CP036261">
    <property type="protein sequence ID" value="QDS86318.1"/>
    <property type="molecule type" value="Genomic_DNA"/>
</dbReference>
<dbReference type="SUPFAM" id="SSF53474">
    <property type="entry name" value="alpha/beta-Hydrolases"/>
    <property type="match status" value="1"/>
</dbReference>
<gene>
    <name evidence="4" type="ORF">EC9_04790</name>
</gene>
<evidence type="ECO:0000256" key="2">
    <source>
        <dbReference type="ARBA" id="ARBA00022801"/>
    </source>
</evidence>
<proteinExistence type="predicted"/>
<dbReference type="InterPro" id="IPR029058">
    <property type="entry name" value="AB_hydrolase_fold"/>
</dbReference>
<keyword evidence="2 4" id="KW-0378">Hydrolase</keyword>
<protein>
    <submittedName>
        <fullName evidence="4">Alpha/beta hydrolase family protein</fullName>
    </submittedName>
</protein>
<name>A0A517LUM6_9BACT</name>
<evidence type="ECO:0000256" key="1">
    <source>
        <dbReference type="ARBA" id="ARBA00022729"/>
    </source>
</evidence>
<reference evidence="4 5" key="1">
    <citation type="submission" date="2019-02" db="EMBL/GenBank/DDBJ databases">
        <title>Deep-cultivation of Planctomycetes and their phenomic and genomic characterization uncovers novel biology.</title>
        <authorList>
            <person name="Wiegand S."/>
            <person name="Jogler M."/>
            <person name="Boedeker C."/>
            <person name="Pinto D."/>
            <person name="Vollmers J."/>
            <person name="Rivas-Marin E."/>
            <person name="Kohn T."/>
            <person name="Peeters S.H."/>
            <person name="Heuer A."/>
            <person name="Rast P."/>
            <person name="Oberbeckmann S."/>
            <person name="Bunk B."/>
            <person name="Jeske O."/>
            <person name="Meyerdierks A."/>
            <person name="Storesund J.E."/>
            <person name="Kallscheuer N."/>
            <person name="Luecker S."/>
            <person name="Lage O.M."/>
            <person name="Pohl T."/>
            <person name="Merkel B.J."/>
            <person name="Hornburger P."/>
            <person name="Mueller R.-W."/>
            <person name="Bruemmer F."/>
            <person name="Labrenz M."/>
            <person name="Spormann A.M."/>
            <person name="Op den Camp H."/>
            <person name="Overmann J."/>
            <person name="Amann R."/>
            <person name="Jetten M.S.M."/>
            <person name="Mascher T."/>
            <person name="Medema M.H."/>
            <person name="Devos D.P."/>
            <person name="Kaster A.-K."/>
            <person name="Ovreas L."/>
            <person name="Rohde M."/>
            <person name="Galperin M.Y."/>
            <person name="Jogler C."/>
        </authorList>
    </citation>
    <scope>NUCLEOTIDE SEQUENCE [LARGE SCALE GENOMIC DNA]</scope>
    <source>
        <strain evidence="4 5">EC9</strain>
    </source>
</reference>
<dbReference type="PANTHER" id="PTHR43037:SF5">
    <property type="entry name" value="FERULOYL ESTERASE"/>
    <property type="match status" value="1"/>
</dbReference>
<evidence type="ECO:0000313" key="5">
    <source>
        <dbReference type="Proteomes" id="UP000319557"/>
    </source>
</evidence>